<evidence type="ECO:0000259" key="2">
    <source>
        <dbReference type="Pfam" id="PF16823"/>
    </source>
</evidence>
<feature type="domain" description="Cyclic di-GMP receptor atypical PilZ" evidence="2">
    <location>
        <begin position="91"/>
        <end position="226"/>
    </location>
</feature>
<dbReference type="EMBL" id="QRBE01000004">
    <property type="protein sequence ID" value="RDS82089.1"/>
    <property type="molecule type" value="Genomic_DNA"/>
</dbReference>
<reference evidence="3 4" key="1">
    <citation type="submission" date="2018-07" db="EMBL/GenBank/DDBJ databases">
        <title>Dyella monticola sp. nov. and Dyella psychrodurans sp. nov. isolated from monsoon evergreen broad-leaved forest soil of Dinghu Mountain, China.</title>
        <authorList>
            <person name="Gao Z."/>
            <person name="Qiu L."/>
        </authorList>
    </citation>
    <scope>NUCLEOTIDE SEQUENCE [LARGE SCALE GENOMIC DNA]</scope>
    <source>
        <strain evidence="3 4">4G-K06</strain>
    </source>
</reference>
<name>A0A370X108_9GAMM</name>
<dbReference type="AlphaFoldDB" id="A0A370X108"/>
<evidence type="ECO:0000256" key="1">
    <source>
        <dbReference type="SAM" id="MobiDB-lite"/>
    </source>
</evidence>
<feature type="region of interest" description="Disordered" evidence="1">
    <location>
        <begin position="1"/>
        <end position="23"/>
    </location>
</feature>
<comment type="caution">
    <text evidence="3">The sequence shown here is derived from an EMBL/GenBank/DDBJ whole genome shotgun (WGS) entry which is preliminary data.</text>
</comment>
<gene>
    <name evidence="3" type="ORF">DWU98_08525</name>
</gene>
<dbReference type="InterPro" id="IPR031800">
    <property type="entry name" value="PilZ_atypical"/>
</dbReference>
<dbReference type="Proteomes" id="UP000254258">
    <property type="component" value="Unassembled WGS sequence"/>
</dbReference>
<dbReference type="OrthoDB" id="9151696at2"/>
<feature type="compositionally biased region" description="Basic and acidic residues" evidence="1">
    <location>
        <begin position="1"/>
        <end position="17"/>
    </location>
</feature>
<accession>A0A370X108</accession>
<organism evidence="3 4">
    <name type="scientific">Dyella monticola</name>
    <dbReference type="NCBI Taxonomy" id="1927958"/>
    <lineage>
        <taxon>Bacteria</taxon>
        <taxon>Pseudomonadati</taxon>
        <taxon>Pseudomonadota</taxon>
        <taxon>Gammaproteobacteria</taxon>
        <taxon>Lysobacterales</taxon>
        <taxon>Rhodanobacteraceae</taxon>
        <taxon>Dyella</taxon>
    </lineage>
</organism>
<protein>
    <submittedName>
        <fullName evidence="3">PilZ domain-containing protein</fullName>
    </submittedName>
</protein>
<evidence type="ECO:0000313" key="3">
    <source>
        <dbReference type="EMBL" id="RDS82089.1"/>
    </source>
</evidence>
<dbReference type="RefSeq" id="WP_115495145.1">
    <property type="nucleotide sequence ID" value="NZ_QRBE01000004.1"/>
</dbReference>
<dbReference type="Pfam" id="PF16823">
    <property type="entry name" value="tPilZ"/>
    <property type="match status" value="1"/>
</dbReference>
<keyword evidence="4" id="KW-1185">Reference proteome</keyword>
<evidence type="ECO:0000313" key="4">
    <source>
        <dbReference type="Proteomes" id="UP000254258"/>
    </source>
</evidence>
<sequence length="241" mass="27403">MTFEQDERFSQTTKRPDSGPWLHGTRYEYIQPAAKMPSSRGTGSGFMHTDEKWQQFSERMAFEGSLHVAVEPFQPMPDTVARLNERNLHVLRTLASLDERRADTGNDDDNPVMQELQRMDSKINVLLDIVDRLLMPSMLLPPRHTVKFNAVGLLAPRSVVPADSRLLVRLHFDACRALPLEIPALHGPAPEGPSSFIYFCELNEMVEDGLERFVFCHHRRKVAEARLTGSTENVPGSKHRM</sequence>
<proteinExistence type="predicted"/>